<dbReference type="RefSeq" id="XP_002416745.1">
    <property type="nucleotide sequence ID" value="XM_002416700.1"/>
</dbReference>
<evidence type="ECO:0000313" key="14">
    <source>
        <dbReference type="CGD" id="CAL0000168081"/>
    </source>
</evidence>
<dbReference type="GO" id="GO:0005737">
    <property type="term" value="C:cytoplasm"/>
    <property type="evidence" value="ECO:0007669"/>
    <property type="project" value="TreeGrafter"/>
</dbReference>
<comment type="subunit">
    <text evidence="8">Homodimer. Only the dimer is catalytically active, as the active sites are constructed of residues from both monomers.</text>
</comment>
<dbReference type="Pfam" id="PF02784">
    <property type="entry name" value="Orn_Arg_deC_N"/>
    <property type="match status" value="1"/>
</dbReference>
<dbReference type="AlphaFoldDB" id="B9W6M4"/>
<evidence type="ECO:0000256" key="2">
    <source>
        <dbReference type="ARBA" id="ARBA00008872"/>
    </source>
</evidence>
<dbReference type="FunFam" id="3.20.20.10:FF:000005">
    <property type="entry name" value="Ornithine decarboxylase"/>
    <property type="match status" value="1"/>
</dbReference>
<dbReference type="InterPro" id="IPR029066">
    <property type="entry name" value="PLP-binding_barrel"/>
</dbReference>
<dbReference type="PRINTS" id="PR01179">
    <property type="entry name" value="ODADCRBXLASE"/>
</dbReference>
<evidence type="ECO:0000256" key="3">
    <source>
        <dbReference type="ARBA" id="ARBA00022793"/>
    </source>
</evidence>
<dbReference type="GO" id="GO:0004586">
    <property type="term" value="F:ornithine decarboxylase activity"/>
    <property type="evidence" value="ECO:0007669"/>
    <property type="project" value="UniProtKB-EC"/>
</dbReference>
<evidence type="ECO:0000256" key="1">
    <source>
        <dbReference type="ARBA" id="ARBA00001933"/>
    </source>
</evidence>
<evidence type="ECO:0000256" key="6">
    <source>
        <dbReference type="ARBA" id="ARBA00034115"/>
    </source>
</evidence>
<dbReference type="GO" id="GO:0033387">
    <property type="term" value="P:putrescine biosynthetic process from arginine, via ornithine"/>
    <property type="evidence" value="ECO:0007669"/>
    <property type="project" value="TreeGrafter"/>
</dbReference>
<evidence type="ECO:0000256" key="10">
    <source>
        <dbReference type="PIRSR" id="PIRSR600183-50"/>
    </source>
</evidence>
<feature type="domain" description="Orn/DAP/Arg decarboxylase 2 C-terminal" evidence="12">
    <location>
        <begin position="84"/>
        <end position="466"/>
    </location>
</feature>
<evidence type="ECO:0000313" key="15">
    <source>
        <dbReference type="EMBL" id="CAX44329.1"/>
    </source>
</evidence>
<comment type="cofactor">
    <cofactor evidence="1 10">
        <name>pyridoxal 5'-phosphate</name>
        <dbReference type="ChEBI" id="CHEBI:597326"/>
    </cofactor>
</comment>
<dbReference type="InterPro" id="IPR022644">
    <property type="entry name" value="De-COase2_N"/>
</dbReference>
<comment type="pathway">
    <text evidence="6">Amine and polyamine biosynthesis; putrescine biosynthesis via L-ornithine pathway; putrescine from L-ornithine: step 1/1.</text>
</comment>
<evidence type="ECO:0000256" key="7">
    <source>
        <dbReference type="ARBA" id="ARBA00034138"/>
    </source>
</evidence>
<dbReference type="PRINTS" id="PR01182">
    <property type="entry name" value="ORNDCRBXLASE"/>
</dbReference>
<comment type="similarity">
    <text evidence="2 11">Belongs to the Orn/Lys/Arg decarboxylase class-II family.</text>
</comment>
<evidence type="ECO:0000256" key="11">
    <source>
        <dbReference type="RuleBase" id="RU003737"/>
    </source>
</evidence>
<comment type="catalytic activity">
    <reaction evidence="9">
        <text>L-ornithine + H(+) = putrescine + CO2</text>
        <dbReference type="Rhea" id="RHEA:22964"/>
        <dbReference type="ChEBI" id="CHEBI:15378"/>
        <dbReference type="ChEBI" id="CHEBI:16526"/>
        <dbReference type="ChEBI" id="CHEBI:46911"/>
        <dbReference type="ChEBI" id="CHEBI:326268"/>
        <dbReference type="EC" id="4.1.1.17"/>
    </reaction>
</comment>
<proteinExistence type="inferred from homology"/>
<organism evidence="15 16">
    <name type="scientific">Candida dubliniensis (strain CD36 / ATCC MYA-646 / CBS 7987 / NCPF 3949 / NRRL Y-17841)</name>
    <name type="common">Yeast</name>
    <dbReference type="NCBI Taxonomy" id="573826"/>
    <lineage>
        <taxon>Eukaryota</taxon>
        <taxon>Fungi</taxon>
        <taxon>Dikarya</taxon>
        <taxon>Ascomycota</taxon>
        <taxon>Saccharomycotina</taxon>
        <taxon>Pichiomycetes</taxon>
        <taxon>Debaryomycetaceae</taxon>
        <taxon>Candida/Lodderomyces clade</taxon>
        <taxon>Candida</taxon>
    </lineage>
</organism>
<keyword evidence="16" id="KW-1185">Reference proteome</keyword>
<dbReference type="CDD" id="cd00622">
    <property type="entry name" value="PLPDE_III_ODC"/>
    <property type="match status" value="1"/>
</dbReference>
<evidence type="ECO:0000256" key="8">
    <source>
        <dbReference type="ARBA" id="ARBA00046672"/>
    </source>
</evidence>
<dbReference type="PANTHER" id="PTHR11482:SF6">
    <property type="entry name" value="ORNITHINE DECARBOXYLASE 1-RELATED"/>
    <property type="match status" value="1"/>
</dbReference>
<feature type="domain" description="Orn/DAP/Arg decarboxylase 2 N-terminal" evidence="13">
    <location>
        <begin position="88"/>
        <end position="326"/>
    </location>
</feature>
<dbReference type="EC" id="4.1.1.17" evidence="7"/>
<dbReference type="PANTHER" id="PTHR11482">
    <property type="entry name" value="ARGININE/DIAMINOPIMELATE/ORNITHINE DECARBOXYLASE"/>
    <property type="match status" value="1"/>
</dbReference>
<dbReference type="eggNOG" id="KOG0622">
    <property type="taxonomic scope" value="Eukaryota"/>
</dbReference>
<dbReference type="KEGG" id="cdu:CD36_00660"/>
<dbReference type="EMBL" id="FM992688">
    <property type="protein sequence ID" value="CAX44329.1"/>
    <property type="molecule type" value="Genomic_DNA"/>
</dbReference>
<sequence>MKNTIIENDSEIKLQNDLNHHIGISSSNSVTTTTATNINNNNNNGQLIVEKTLKAINLIENSIKNHISKIDYENCLPNDEDSFFVCDLGEIINSVNQWKQQLPMIQPYYAVKCNSNFKVLTLLNELGINFDCASKNEIDLILSLNIQQAHQKIIYANPCKTNSFIRHAANENVNLTTVDNIYELYKLAKFHPHCKILIRLITDDSTAQCQLSSKFGCELNIAIKEILPKAKELGLQIYGVAFHVGSGAKDFNSIYQAIKNSRILFNEMLSLGFQPKLLDIGGGFERETFLQSSQMVKFALSKYFPQEFIQSNEIKFIAEPGRFMVANAFTLITHVIARRDLSTQTTAAAGAATVMGSNGNDIVPSAMLYINDGVYGNLNCILFDHQNPKVYVLTNQNQLFYKQEMMMKSLLIDTSANNNNNNNNKVDGFNFSIWGPTCDGLDCVSSLVKLSKNVQVGDWLFFENVGAYTSCASTKFNGLSNGETKTLYVNSNEE</sequence>
<dbReference type="HOGENOM" id="CLU_026444_1_1_1"/>
<feature type="active site" description="Proton donor" evidence="10">
    <location>
        <position position="438"/>
    </location>
</feature>
<dbReference type="CGD" id="CAL0000168081">
    <property type="gene designation" value="Cd36_00660"/>
</dbReference>
<name>B9W6M4_CANDC</name>
<dbReference type="Pfam" id="PF00278">
    <property type="entry name" value="Orn_DAP_Arg_deC"/>
    <property type="match status" value="1"/>
</dbReference>
<feature type="modified residue" description="N6-(pyridoxal phosphate)lysine" evidence="10">
    <location>
        <position position="112"/>
    </location>
</feature>
<dbReference type="GeneID" id="8044277"/>
<dbReference type="InterPro" id="IPR000183">
    <property type="entry name" value="Orn/DAP/Arg_de-COase"/>
</dbReference>
<dbReference type="SUPFAM" id="SSF50621">
    <property type="entry name" value="Alanine racemase C-terminal domain-like"/>
    <property type="match status" value="1"/>
</dbReference>
<dbReference type="Gene3D" id="3.20.20.10">
    <property type="entry name" value="Alanine racemase"/>
    <property type="match status" value="1"/>
</dbReference>
<dbReference type="InterPro" id="IPR002433">
    <property type="entry name" value="Orn_de-COase"/>
</dbReference>
<dbReference type="InterPro" id="IPR022643">
    <property type="entry name" value="De-COase2_C"/>
</dbReference>
<evidence type="ECO:0000259" key="13">
    <source>
        <dbReference type="Pfam" id="PF02784"/>
    </source>
</evidence>
<dbReference type="InterPro" id="IPR009006">
    <property type="entry name" value="Ala_racemase/Decarboxylase_C"/>
</dbReference>
<dbReference type="SUPFAM" id="SSF51419">
    <property type="entry name" value="PLP-binding barrel"/>
    <property type="match status" value="1"/>
</dbReference>
<reference evidence="15 16" key="1">
    <citation type="journal article" date="2009" name="Genome Res.">
        <title>Comparative genomics of the fungal pathogens Candida dubliniensis and Candida albicans.</title>
        <authorList>
            <person name="Jackson A.P."/>
            <person name="Gamble J.A."/>
            <person name="Yeomans T."/>
            <person name="Moran G.P."/>
            <person name="Saunders D."/>
            <person name="Harris D."/>
            <person name="Aslett M."/>
            <person name="Barrell J.F."/>
            <person name="Butler G."/>
            <person name="Citiulo F."/>
            <person name="Coleman D.C."/>
            <person name="de Groot P.W.J."/>
            <person name="Goodwin T.J."/>
            <person name="Quail M.A."/>
            <person name="McQuillan J."/>
            <person name="Munro C.A."/>
            <person name="Pain A."/>
            <person name="Poulter R.T."/>
            <person name="Rajandream M.A."/>
            <person name="Renauld H."/>
            <person name="Spiering M.J."/>
            <person name="Tivey A."/>
            <person name="Gow N.A.R."/>
            <person name="Barrell B."/>
            <person name="Sullivan D.J."/>
            <person name="Berriman M."/>
        </authorList>
    </citation>
    <scope>NUCLEOTIDE SEQUENCE [LARGE SCALE GENOMIC DNA]</scope>
    <source>
        <strain evidence="16">CD36 / ATCC MYA-646 / CBS 7987 / NCPF 3949 / NRRL Y-17841</strain>
    </source>
</reference>
<gene>
    <name evidence="14" type="ordered locus">Cd36_00660</name>
    <name evidence="15" type="ORF">CD36_00660</name>
</gene>
<evidence type="ECO:0000259" key="12">
    <source>
        <dbReference type="Pfam" id="PF00278"/>
    </source>
</evidence>
<dbReference type="PROSITE" id="PS00878">
    <property type="entry name" value="ODR_DC_2_1"/>
    <property type="match status" value="1"/>
</dbReference>
<dbReference type="InterPro" id="IPR022653">
    <property type="entry name" value="De-COase2_pyr-phos_BS"/>
</dbReference>
<keyword evidence="5 15" id="KW-0456">Lyase</keyword>
<dbReference type="Gene3D" id="2.40.37.10">
    <property type="entry name" value="Lyase, Ornithine Decarboxylase, Chain A, domain 1"/>
    <property type="match status" value="1"/>
</dbReference>
<accession>B9W6M4</accession>
<dbReference type="OrthoDB" id="5034579at2759"/>
<evidence type="ECO:0000313" key="16">
    <source>
        <dbReference type="Proteomes" id="UP000002605"/>
    </source>
</evidence>
<keyword evidence="3" id="KW-0210">Decarboxylase</keyword>
<protein>
    <recommendedName>
        <fullName evidence="7">ornithine decarboxylase</fullName>
        <ecNumber evidence="7">4.1.1.17</ecNumber>
    </recommendedName>
</protein>
<evidence type="ECO:0000256" key="4">
    <source>
        <dbReference type="ARBA" id="ARBA00022898"/>
    </source>
</evidence>
<evidence type="ECO:0000256" key="5">
    <source>
        <dbReference type="ARBA" id="ARBA00023239"/>
    </source>
</evidence>
<dbReference type="Proteomes" id="UP000002605">
    <property type="component" value="Chromosome 1"/>
</dbReference>
<dbReference type="VEuPathDB" id="FungiDB:CD36_00660"/>
<keyword evidence="4 10" id="KW-0663">Pyridoxal phosphate</keyword>
<evidence type="ECO:0000256" key="9">
    <source>
        <dbReference type="ARBA" id="ARBA00049127"/>
    </source>
</evidence>